<accession>N0B646</accession>
<keyword evidence="2" id="KW-1185">Reference proteome</keyword>
<gene>
    <name evidence="1" type="ORF">HYPDE_34028</name>
</gene>
<dbReference type="EMBL" id="CP005587">
    <property type="protein sequence ID" value="AGK58478.1"/>
    <property type="molecule type" value="Genomic_DNA"/>
</dbReference>
<evidence type="ECO:0000313" key="2">
    <source>
        <dbReference type="Proteomes" id="UP000005952"/>
    </source>
</evidence>
<protein>
    <submittedName>
        <fullName evidence="1">Uncharacterized protein</fullName>
    </submittedName>
</protein>
<dbReference type="HOGENOM" id="CLU_2770314_0_0_5"/>
<dbReference type="STRING" id="670307.HYPDE_34028"/>
<sequence length="69" mass="7696">MAEWLAGAVPFSASVVNARYISSLAHLFRAEVKPRSSYTPKKSAVCLNFRRQVMERRQDRSAIGIEVAA</sequence>
<name>N0B646_9HYPH</name>
<dbReference type="KEGG" id="hdt:HYPDE_34028"/>
<evidence type="ECO:0000313" key="1">
    <source>
        <dbReference type="EMBL" id="AGK58478.1"/>
    </source>
</evidence>
<dbReference type="AlphaFoldDB" id="N0B646"/>
<dbReference type="Proteomes" id="UP000005952">
    <property type="component" value="Chromosome"/>
</dbReference>
<reference evidence="1 2" key="1">
    <citation type="journal article" date="2013" name="Genome Announc.">
        <title>Genome sequences for three denitrifying bacterial strains isolated from a uranium- and nitrate-contaminated subsurface environment.</title>
        <authorList>
            <person name="Venkatramanan R."/>
            <person name="Prakash O."/>
            <person name="Woyke T."/>
            <person name="Chain P."/>
            <person name="Goodwin L.A."/>
            <person name="Watson D."/>
            <person name="Brooks S."/>
            <person name="Kostka J.E."/>
            <person name="Green S.J."/>
        </authorList>
    </citation>
    <scope>NUCLEOTIDE SEQUENCE [LARGE SCALE GENOMIC DNA]</scope>
    <source>
        <strain evidence="1 2">1NES1</strain>
    </source>
</reference>
<organism evidence="1 2">
    <name type="scientific">Hyphomicrobium denitrificans 1NES1</name>
    <dbReference type="NCBI Taxonomy" id="670307"/>
    <lineage>
        <taxon>Bacteria</taxon>
        <taxon>Pseudomonadati</taxon>
        <taxon>Pseudomonadota</taxon>
        <taxon>Alphaproteobacteria</taxon>
        <taxon>Hyphomicrobiales</taxon>
        <taxon>Hyphomicrobiaceae</taxon>
        <taxon>Hyphomicrobium</taxon>
    </lineage>
</organism>
<proteinExistence type="predicted"/>